<protein>
    <submittedName>
        <fullName evidence="5">2,4-dihydroxyhept-2-ene-1,7-dioic acid aldolase</fullName>
        <ecNumber evidence="5">4.1.2.-</ecNumber>
    </submittedName>
</protein>
<dbReference type="EMBL" id="AONG01000008">
    <property type="protein sequence ID" value="KIQ69775.1"/>
    <property type="molecule type" value="Genomic_DNA"/>
</dbReference>
<accession>A0A0D0NNF9</accession>
<dbReference type="SUPFAM" id="SSF51621">
    <property type="entry name" value="Phosphoenolpyruvate/pyruvate domain"/>
    <property type="match status" value="1"/>
</dbReference>
<dbReference type="Proteomes" id="UP000035100">
    <property type="component" value="Unassembled WGS sequence"/>
</dbReference>
<dbReference type="Pfam" id="PF03328">
    <property type="entry name" value="HpcH_HpaI"/>
    <property type="match status" value="1"/>
</dbReference>
<name>A0A0D0NNF9_9RHOB</name>
<evidence type="ECO:0000256" key="1">
    <source>
        <dbReference type="ARBA" id="ARBA00005568"/>
    </source>
</evidence>
<dbReference type="GO" id="GO:0046872">
    <property type="term" value="F:metal ion binding"/>
    <property type="evidence" value="ECO:0007669"/>
    <property type="project" value="UniProtKB-KW"/>
</dbReference>
<dbReference type="InterPro" id="IPR015813">
    <property type="entry name" value="Pyrv/PenolPyrv_kinase-like_dom"/>
</dbReference>
<keyword evidence="3 5" id="KW-0456">Lyase</keyword>
<dbReference type="PANTHER" id="PTHR30502">
    <property type="entry name" value="2-KETO-3-DEOXY-L-RHAMNONATE ALDOLASE"/>
    <property type="match status" value="1"/>
</dbReference>
<dbReference type="GO" id="GO:0016832">
    <property type="term" value="F:aldehyde-lyase activity"/>
    <property type="evidence" value="ECO:0007669"/>
    <property type="project" value="TreeGrafter"/>
</dbReference>
<evidence type="ECO:0000256" key="2">
    <source>
        <dbReference type="ARBA" id="ARBA00022723"/>
    </source>
</evidence>
<dbReference type="Gene3D" id="3.20.20.60">
    <property type="entry name" value="Phosphoenolpyruvate-binding domains"/>
    <property type="match status" value="1"/>
</dbReference>
<evidence type="ECO:0000259" key="4">
    <source>
        <dbReference type="Pfam" id="PF03328"/>
    </source>
</evidence>
<evidence type="ECO:0000256" key="3">
    <source>
        <dbReference type="ARBA" id="ARBA00023239"/>
    </source>
</evidence>
<dbReference type="EC" id="4.1.2.-" evidence="5"/>
<sequence>MDLPRNALKAALLAGRQQIGLWSTINDVTTAEMYAGAGYDWILFDTEHSAVDTLTVLSLLQAAAPYPVSTVVRPTSLDVAEIKRLLDFGAQSLLIPYVQTVGEAELAAAAVDYPTRGIRGVAANTRANRYGQVADYVARAREEILLMVQIETVQALDVLEDIAAVPGIDALFIGPADLAASMGYPGQPSHPEVRRTCAEAMRRIRAAGKPAGYLSADQDAVAEMVEAGSLFTGVDIDSAILGRGVRDRLAGWRTRLG</sequence>
<proteinExistence type="inferred from homology"/>
<feature type="domain" description="HpcH/HpaI aldolase/citrate lyase" evidence="4">
    <location>
        <begin position="18"/>
        <end position="238"/>
    </location>
</feature>
<dbReference type="eggNOG" id="COG3836">
    <property type="taxonomic scope" value="Bacteria"/>
</dbReference>
<evidence type="ECO:0000313" key="6">
    <source>
        <dbReference type="Proteomes" id="UP000035100"/>
    </source>
</evidence>
<organism evidence="5 6">
    <name type="scientific">Wenxinia marina DSM 24838</name>
    <dbReference type="NCBI Taxonomy" id="1123501"/>
    <lineage>
        <taxon>Bacteria</taxon>
        <taxon>Pseudomonadati</taxon>
        <taxon>Pseudomonadota</taxon>
        <taxon>Alphaproteobacteria</taxon>
        <taxon>Rhodobacterales</taxon>
        <taxon>Roseobacteraceae</taxon>
        <taxon>Wenxinia</taxon>
    </lineage>
</organism>
<gene>
    <name evidence="5" type="ORF">Wenmar_01345</name>
</gene>
<comment type="caution">
    <text evidence="5">The sequence shown here is derived from an EMBL/GenBank/DDBJ whole genome shotgun (WGS) entry which is preliminary data.</text>
</comment>
<keyword evidence="6" id="KW-1185">Reference proteome</keyword>
<evidence type="ECO:0000313" key="5">
    <source>
        <dbReference type="EMBL" id="KIQ69775.1"/>
    </source>
</evidence>
<dbReference type="GO" id="GO:0005737">
    <property type="term" value="C:cytoplasm"/>
    <property type="evidence" value="ECO:0007669"/>
    <property type="project" value="TreeGrafter"/>
</dbReference>
<dbReference type="PATRIC" id="fig|1123501.6.peg.1429"/>
<dbReference type="InterPro" id="IPR005000">
    <property type="entry name" value="Aldolase/citrate-lyase_domain"/>
</dbReference>
<keyword evidence="2" id="KW-0479">Metal-binding</keyword>
<dbReference type="InterPro" id="IPR040442">
    <property type="entry name" value="Pyrv_kinase-like_dom_sf"/>
</dbReference>
<dbReference type="AlphaFoldDB" id="A0A0D0NNF9"/>
<dbReference type="RefSeq" id="WP_018301294.1">
    <property type="nucleotide sequence ID" value="NZ_KB902276.1"/>
</dbReference>
<dbReference type="STRING" id="1123501.Wenmar_01345"/>
<comment type="similarity">
    <text evidence="1">Belongs to the HpcH/HpaI aldolase family.</text>
</comment>
<reference evidence="5 6" key="1">
    <citation type="submission" date="2013-01" db="EMBL/GenBank/DDBJ databases">
        <authorList>
            <person name="Fiebig A."/>
            <person name="Goeker M."/>
            <person name="Klenk H.-P.P."/>
        </authorList>
    </citation>
    <scope>NUCLEOTIDE SEQUENCE [LARGE SCALE GENOMIC DNA]</scope>
    <source>
        <strain evidence="5 6">DSM 24838</strain>
    </source>
</reference>
<dbReference type="PANTHER" id="PTHR30502:SF0">
    <property type="entry name" value="PHOSPHOENOLPYRUVATE CARBOXYLASE FAMILY PROTEIN"/>
    <property type="match status" value="1"/>
</dbReference>
<dbReference type="OrthoDB" id="9802624at2"/>
<dbReference type="InterPro" id="IPR050251">
    <property type="entry name" value="HpcH-HpaI_aldolase"/>
</dbReference>